<proteinExistence type="predicted"/>
<gene>
    <name evidence="1" type="ORF">GCM10012275_28580</name>
</gene>
<dbReference type="Proteomes" id="UP000637578">
    <property type="component" value="Unassembled WGS sequence"/>
</dbReference>
<sequence>MTDYDDFEIAGLRVGAFLRCRRCGNNAYVVTDWSGYAQTLGEMVTEADSHQCGDPTSSPCCSVGMPNMRSRND</sequence>
<dbReference type="EMBL" id="BMMK01000011">
    <property type="protein sequence ID" value="GGM55749.1"/>
    <property type="molecule type" value="Genomic_DNA"/>
</dbReference>
<evidence type="ECO:0000313" key="1">
    <source>
        <dbReference type="EMBL" id="GGM55749.1"/>
    </source>
</evidence>
<name>A0A8J3FV70_9PSEU</name>
<comment type="caution">
    <text evidence="1">The sequence shown here is derived from an EMBL/GenBank/DDBJ whole genome shotgun (WGS) entry which is preliminary data.</text>
</comment>
<dbReference type="RefSeq" id="WP_189057802.1">
    <property type="nucleotide sequence ID" value="NZ_BMMK01000011.1"/>
</dbReference>
<organism evidence="1 2">
    <name type="scientific">Longimycelium tulufanense</name>
    <dbReference type="NCBI Taxonomy" id="907463"/>
    <lineage>
        <taxon>Bacteria</taxon>
        <taxon>Bacillati</taxon>
        <taxon>Actinomycetota</taxon>
        <taxon>Actinomycetes</taxon>
        <taxon>Pseudonocardiales</taxon>
        <taxon>Pseudonocardiaceae</taxon>
        <taxon>Longimycelium</taxon>
    </lineage>
</organism>
<keyword evidence="2" id="KW-1185">Reference proteome</keyword>
<dbReference type="AlphaFoldDB" id="A0A8J3FV70"/>
<reference evidence="1" key="1">
    <citation type="journal article" date="2014" name="Int. J. Syst. Evol. Microbiol.">
        <title>Complete genome sequence of Corynebacterium casei LMG S-19264T (=DSM 44701T), isolated from a smear-ripened cheese.</title>
        <authorList>
            <consortium name="US DOE Joint Genome Institute (JGI-PGF)"/>
            <person name="Walter F."/>
            <person name="Albersmeier A."/>
            <person name="Kalinowski J."/>
            <person name="Ruckert C."/>
        </authorList>
    </citation>
    <scope>NUCLEOTIDE SEQUENCE</scope>
    <source>
        <strain evidence="1">CGMCC 4.5737</strain>
    </source>
</reference>
<evidence type="ECO:0000313" key="2">
    <source>
        <dbReference type="Proteomes" id="UP000637578"/>
    </source>
</evidence>
<reference evidence="1" key="2">
    <citation type="submission" date="2020-09" db="EMBL/GenBank/DDBJ databases">
        <authorList>
            <person name="Sun Q."/>
            <person name="Zhou Y."/>
        </authorList>
    </citation>
    <scope>NUCLEOTIDE SEQUENCE</scope>
    <source>
        <strain evidence="1">CGMCC 4.5737</strain>
    </source>
</reference>
<accession>A0A8J3FV70</accession>
<protein>
    <submittedName>
        <fullName evidence="1">Uncharacterized protein</fullName>
    </submittedName>
</protein>